<keyword evidence="1" id="KW-0472">Membrane</keyword>
<accession>A0ABQ5JPC9</accession>
<evidence type="ECO:0000256" key="1">
    <source>
        <dbReference type="SAM" id="Phobius"/>
    </source>
</evidence>
<dbReference type="Pfam" id="PF08757">
    <property type="entry name" value="CotH"/>
    <property type="match status" value="1"/>
</dbReference>
<keyword evidence="1" id="KW-0812">Transmembrane</keyword>
<dbReference type="Proteomes" id="UP001628078">
    <property type="component" value="Unassembled WGS sequence"/>
</dbReference>
<protein>
    <recommendedName>
        <fullName evidence="4">Spore coat protein CotH</fullName>
    </recommendedName>
</protein>
<dbReference type="EMBL" id="BQXO01000005">
    <property type="protein sequence ID" value="GKT06361.1"/>
    <property type="molecule type" value="Genomic_DNA"/>
</dbReference>
<organism evidence="2 3">
    <name type="scientific">Furfurilactobacillus curtus</name>
    <dbReference type="NCBI Taxonomy" id="1746200"/>
    <lineage>
        <taxon>Bacteria</taxon>
        <taxon>Bacillati</taxon>
        <taxon>Bacillota</taxon>
        <taxon>Bacilli</taxon>
        <taxon>Lactobacillales</taxon>
        <taxon>Lactobacillaceae</taxon>
        <taxon>Furfurilactobacillus</taxon>
    </lineage>
</organism>
<dbReference type="InterPro" id="IPR014867">
    <property type="entry name" value="Spore_coat_CotH_CotH2/3/7"/>
</dbReference>
<evidence type="ECO:0008006" key="4">
    <source>
        <dbReference type="Google" id="ProtNLM"/>
    </source>
</evidence>
<feature type="transmembrane region" description="Helical" evidence="1">
    <location>
        <begin position="12"/>
        <end position="31"/>
    </location>
</feature>
<evidence type="ECO:0000313" key="3">
    <source>
        <dbReference type="Proteomes" id="UP001628078"/>
    </source>
</evidence>
<evidence type="ECO:0000313" key="2">
    <source>
        <dbReference type="EMBL" id="GKT06361.1"/>
    </source>
</evidence>
<comment type="caution">
    <text evidence="2">The sequence shown here is derived from an EMBL/GenBank/DDBJ whole genome shotgun (WGS) entry which is preliminary data.</text>
</comment>
<proteinExistence type="predicted"/>
<name>A0ABQ5JPC9_9LACO</name>
<reference evidence="2 3" key="1">
    <citation type="submission" date="2022-03" db="EMBL/GenBank/DDBJ databases">
        <title>Draft genome sequence of Furfurilactobacillus curtus JCM 31185.</title>
        <authorList>
            <person name="Suzuki S."/>
            <person name="Endo A."/>
            <person name="Kajikawa A."/>
        </authorList>
    </citation>
    <scope>NUCLEOTIDE SEQUENCE [LARGE SCALE GENOMIC DNA]</scope>
    <source>
        <strain evidence="2 3">JCM 31185</strain>
    </source>
</reference>
<keyword evidence="3" id="KW-1185">Reference proteome</keyword>
<sequence>MFQTKKQRHRWALATLIVVIIGLLIGAFVWIRATSTRQLPLGTPQPSHKLATVKLTGPLSQTTDTHPVATFKITDAKTGIKQKAYVKMQWQGQSSRRYDKKNWKLKFYRDKKLKHKLKWRAQPGWKKQSTYVLKANYIDATQARNLVNAKLWSSMVATRDGAPKQLADAQNNGAVTGFPVKVKTNGNQWGVYTLNTAKNAKLWHMDKHNREHMALSSNGWTRSDLFRADDVDFNATGWTPDVPKTLSTAQKDEFRRLVHFVNTSDDHQFKAKAGNYLDVNSVIDMYLFTNLIHDQDGLGRNFELVTYNGQRWSATMYDMDSTWGLYENGRHLYPSGTAVSHNYPNHGDLKTAEGNRLIQRVVQAYPQRVQARWRQLRKQTLTPTVVNQDFTTLMTQIGEQNYQQTFKLTPGIPSKRLTSLMQVRRSIKRQFKDSDALFNNYTSNVQHLKFNYVPPTPVQ</sequence>
<keyword evidence="1" id="KW-1133">Transmembrane helix</keyword>
<gene>
    <name evidence="2" type="ORF">JCM31185_16480</name>
</gene>
<dbReference type="RefSeq" id="WP_407884444.1">
    <property type="nucleotide sequence ID" value="NZ_BQXO01000005.1"/>
</dbReference>